<organism evidence="1 2">
    <name type="scientific">Vibrio phage vB_VpaS_HCMJ</name>
    <dbReference type="NCBI Taxonomy" id="2601627"/>
    <lineage>
        <taxon>Viruses</taxon>
        <taxon>Duplodnaviria</taxon>
        <taxon>Heunggongvirae</taxon>
        <taxon>Uroviricota</taxon>
        <taxon>Caudoviricetes</taxon>
        <taxon>Mardecavirus</taxon>
        <taxon>Mardecavirus SSP002</taxon>
    </lineage>
</organism>
<accession>A0A5C2IHH3</accession>
<evidence type="ECO:0000313" key="1">
    <source>
        <dbReference type="EMBL" id="QEP53467.1"/>
    </source>
</evidence>
<proteinExistence type="predicted"/>
<sequence>MPTTGGDVMLYSLVIILLLNGEPQYHIEDYNLSFEDCQHALSHIDQSIPAMCVSQSGNEL</sequence>
<dbReference type="EMBL" id="MN215888">
    <property type="protein sequence ID" value="QEP53467.1"/>
    <property type="molecule type" value="Genomic_DNA"/>
</dbReference>
<reference evidence="1" key="1">
    <citation type="submission" date="2019-07" db="EMBL/GenBank/DDBJ databases">
        <title>Complete genome sequence of bacteriophage vB_VpaS_HCMJ.</title>
        <authorList>
            <person name="See T.H."/>
            <person name="Cheah Y.K."/>
        </authorList>
    </citation>
    <scope>NUCLEOTIDE SEQUENCE [LARGE SCALE GENOMIC DNA]</scope>
</reference>
<evidence type="ECO:0000313" key="2">
    <source>
        <dbReference type="Proteomes" id="UP000322519"/>
    </source>
</evidence>
<dbReference type="Proteomes" id="UP000322519">
    <property type="component" value="Segment"/>
</dbReference>
<protein>
    <submittedName>
        <fullName evidence="1">Uncharacterized protein</fullName>
    </submittedName>
</protein>
<name>A0A5C2IHH3_9CAUD</name>
<gene>
    <name evidence="1" type="ORF">HCMJ_105</name>
</gene>